<evidence type="ECO:0000313" key="2">
    <source>
        <dbReference type="Proteomes" id="UP000683925"/>
    </source>
</evidence>
<dbReference type="AlphaFoldDB" id="A0A8S1X4N6"/>
<dbReference type="Proteomes" id="UP000683925">
    <property type="component" value="Unassembled WGS sequence"/>
</dbReference>
<reference evidence="1" key="1">
    <citation type="submission" date="2021-01" db="EMBL/GenBank/DDBJ databases">
        <authorList>
            <consortium name="Genoscope - CEA"/>
            <person name="William W."/>
        </authorList>
    </citation>
    <scope>NUCLEOTIDE SEQUENCE</scope>
</reference>
<name>A0A8S1X4N6_PAROT</name>
<comment type="caution">
    <text evidence="1">The sequence shown here is derived from an EMBL/GenBank/DDBJ whole genome shotgun (WGS) entry which is preliminary data.</text>
</comment>
<proteinExistence type="predicted"/>
<sequence>MSAYLLIETDLVKFQDTPKPFQKNNYQISLLSYKQQISLYLVGSLTDNTRNNKKKGD</sequence>
<dbReference type="EMBL" id="CAJJDP010000110">
    <property type="protein sequence ID" value="CAD8196037.1"/>
    <property type="molecule type" value="Genomic_DNA"/>
</dbReference>
<organism evidence="1 2">
    <name type="scientific">Paramecium octaurelia</name>
    <dbReference type="NCBI Taxonomy" id="43137"/>
    <lineage>
        <taxon>Eukaryota</taxon>
        <taxon>Sar</taxon>
        <taxon>Alveolata</taxon>
        <taxon>Ciliophora</taxon>
        <taxon>Intramacronucleata</taxon>
        <taxon>Oligohymenophorea</taxon>
        <taxon>Peniculida</taxon>
        <taxon>Parameciidae</taxon>
        <taxon>Paramecium</taxon>
    </lineage>
</organism>
<accession>A0A8S1X4N6</accession>
<protein>
    <submittedName>
        <fullName evidence="1">Uncharacterized protein</fullName>
    </submittedName>
</protein>
<evidence type="ECO:0000313" key="1">
    <source>
        <dbReference type="EMBL" id="CAD8196037.1"/>
    </source>
</evidence>
<keyword evidence="2" id="KW-1185">Reference proteome</keyword>
<gene>
    <name evidence="1" type="ORF">POCTA_138.1.T1100175</name>
</gene>